<dbReference type="RefSeq" id="WP_004699723.1">
    <property type="nucleotide sequence ID" value="NZ_PISJ01000019.1"/>
</dbReference>
<protein>
    <recommendedName>
        <fullName evidence="4">DUF2946 domain-containing protein</fullName>
    </recommendedName>
</protein>
<feature type="chain" id="PRO_5014922930" description="DUF2946 domain-containing protein" evidence="1">
    <location>
        <begin position="25"/>
        <end position="134"/>
    </location>
</feature>
<organism evidence="2 3">
    <name type="scientific">Acinetobacter proteolyticus</name>
    <dbReference type="NCBI Taxonomy" id="1776741"/>
    <lineage>
        <taxon>Bacteria</taxon>
        <taxon>Pseudomonadati</taxon>
        <taxon>Pseudomonadota</taxon>
        <taxon>Gammaproteobacteria</taxon>
        <taxon>Moraxellales</taxon>
        <taxon>Moraxellaceae</taxon>
        <taxon>Acinetobacter</taxon>
    </lineage>
</organism>
<comment type="caution">
    <text evidence="2">The sequence shown here is derived from an EMBL/GenBank/DDBJ whole genome shotgun (WGS) entry which is preliminary data.</text>
</comment>
<feature type="signal peptide" evidence="1">
    <location>
        <begin position="1"/>
        <end position="24"/>
    </location>
</feature>
<evidence type="ECO:0000313" key="2">
    <source>
        <dbReference type="EMBL" id="PKF31744.1"/>
    </source>
</evidence>
<sequence>MHLLRTCLSLFLSFAILIVGSAAAAASVHSPCLMSSQDTQSMQMMNSEDHEKASAMHMDCMKAEVKIKKQLHDPSCMSKQDCIMSFSKIAYTSTALDVLQSMIFLPAEQSTFSPLNQNFISSDLSNLWKPPRFN</sequence>
<reference evidence="2 3" key="1">
    <citation type="submission" date="2017-12" db="EMBL/GenBank/DDBJ databases">
        <title>Draft Genome sequences of multiple microbial strains isolated from spacecraft associated surfaces.</title>
        <authorList>
            <person name="Seuylemezian A."/>
            <person name="Vaishampayan P."/>
            <person name="Venkateswaran K."/>
        </authorList>
    </citation>
    <scope>NUCLEOTIDE SEQUENCE [LARGE SCALE GENOMIC DNA]</scope>
    <source>
        <strain evidence="2 3">2P01AA</strain>
    </source>
</reference>
<dbReference type="AlphaFoldDB" id="A0A2N0WB55"/>
<evidence type="ECO:0000313" key="3">
    <source>
        <dbReference type="Proteomes" id="UP000233553"/>
    </source>
</evidence>
<accession>A0A2N0WB55</accession>
<dbReference type="Proteomes" id="UP000233553">
    <property type="component" value="Unassembled WGS sequence"/>
</dbReference>
<evidence type="ECO:0008006" key="4">
    <source>
        <dbReference type="Google" id="ProtNLM"/>
    </source>
</evidence>
<dbReference type="EMBL" id="PISJ01000019">
    <property type="protein sequence ID" value="PKF31744.1"/>
    <property type="molecule type" value="Genomic_DNA"/>
</dbReference>
<gene>
    <name evidence="2" type="ORF">CW311_15960</name>
</gene>
<dbReference type="GeneID" id="45418623"/>
<evidence type="ECO:0000256" key="1">
    <source>
        <dbReference type="SAM" id="SignalP"/>
    </source>
</evidence>
<proteinExistence type="predicted"/>
<keyword evidence="1" id="KW-0732">Signal</keyword>
<name>A0A2N0WB55_9GAMM</name>